<dbReference type="InterPro" id="IPR020518">
    <property type="entry name" value="Tscrpt_reg_PrtN"/>
</dbReference>
<dbReference type="EMBL" id="FNBM01000003">
    <property type="protein sequence ID" value="SDF46232.1"/>
    <property type="molecule type" value="Genomic_DNA"/>
</dbReference>
<sequence>MITSPINSIERTYPYRAPIMTTQPEQPLPLQTLELLFRTHGDVLVPIDRVRAVYFRHLSPDNFIRAIASGRLNLPVTTLDSSAKAPKFIELHHLATYIDSCATAANGAGALCAEERSTYAVD</sequence>
<organism evidence="1 2">
    <name type="scientific">Phytopseudomonas seleniipraecipitans</name>
    <dbReference type="NCBI Taxonomy" id="640205"/>
    <lineage>
        <taxon>Bacteria</taxon>
        <taxon>Pseudomonadati</taxon>
        <taxon>Pseudomonadota</taxon>
        <taxon>Gammaproteobacteria</taxon>
        <taxon>Pseudomonadales</taxon>
        <taxon>Pseudomonadaceae</taxon>
        <taxon>Phytopseudomonas</taxon>
    </lineage>
</organism>
<dbReference type="AlphaFoldDB" id="A0A1G7L9K2"/>
<dbReference type="GO" id="GO:0006355">
    <property type="term" value="P:regulation of DNA-templated transcription"/>
    <property type="evidence" value="ECO:0007669"/>
    <property type="project" value="InterPro"/>
</dbReference>
<evidence type="ECO:0000313" key="2">
    <source>
        <dbReference type="Proteomes" id="UP000243378"/>
    </source>
</evidence>
<dbReference type="STRING" id="640205.SAMN05216381_1608"/>
<evidence type="ECO:0000313" key="1">
    <source>
        <dbReference type="EMBL" id="SDF46232.1"/>
    </source>
</evidence>
<name>A0A1G7L9K2_9GAMM</name>
<proteinExistence type="predicted"/>
<gene>
    <name evidence="1" type="ORF">SAMN05216381_1608</name>
</gene>
<protein>
    <submittedName>
        <fullName evidence="1">Pyocin activator protein PrtN</fullName>
    </submittedName>
</protein>
<reference evidence="1 2" key="1">
    <citation type="submission" date="2016-10" db="EMBL/GenBank/DDBJ databases">
        <authorList>
            <person name="de Groot N.N."/>
        </authorList>
    </citation>
    <scope>NUCLEOTIDE SEQUENCE [LARGE SCALE GENOMIC DNA]</scope>
    <source>
        <strain evidence="1 2">LMG 25475</strain>
    </source>
</reference>
<accession>A0A1G7L9K2</accession>
<dbReference type="Proteomes" id="UP000243378">
    <property type="component" value="Unassembled WGS sequence"/>
</dbReference>
<dbReference type="Pfam" id="PF11112">
    <property type="entry name" value="PyocinActivator"/>
    <property type="match status" value="1"/>
</dbReference>